<dbReference type="EMBL" id="BGZK01000388">
    <property type="protein sequence ID" value="GBP40819.1"/>
    <property type="molecule type" value="Genomic_DNA"/>
</dbReference>
<feature type="region of interest" description="Disordered" evidence="1">
    <location>
        <begin position="23"/>
        <end position="54"/>
    </location>
</feature>
<sequence>MSCRKVLSVNEIISHLEDETDVLSADTYITPPENYRKSDGDSGDEESTHINSLSRHQLLAEAELRATVASETGIDVEDSILDAPAIEPMPIQQNHHRGKKMHFGIQTLEGYRYTE</sequence>
<gene>
    <name evidence="2" type="ORF">EVAR_87082_1</name>
</gene>
<reference evidence="2 3" key="1">
    <citation type="journal article" date="2019" name="Commun. Biol.">
        <title>The bagworm genome reveals a unique fibroin gene that provides high tensile strength.</title>
        <authorList>
            <person name="Kono N."/>
            <person name="Nakamura H."/>
            <person name="Ohtoshi R."/>
            <person name="Tomita M."/>
            <person name="Numata K."/>
            <person name="Arakawa K."/>
        </authorList>
    </citation>
    <scope>NUCLEOTIDE SEQUENCE [LARGE SCALE GENOMIC DNA]</scope>
</reference>
<evidence type="ECO:0000313" key="3">
    <source>
        <dbReference type="Proteomes" id="UP000299102"/>
    </source>
</evidence>
<dbReference type="OrthoDB" id="10057240at2759"/>
<keyword evidence="3" id="KW-1185">Reference proteome</keyword>
<dbReference type="AlphaFoldDB" id="A0A4C1VRL4"/>
<comment type="caution">
    <text evidence="2">The sequence shown here is derived from an EMBL/GenBank/DDBJ whole genome shotgun (WGS) entry which is preliminary data.</text>
</comment>
<dbReference type="Proteomes" id="UP000299102">
    <property type="component" value="Unassembled WGS sequence"/>
</dbReference>
<name>A0A4C1VRL4_EUMVA</name>
<accession>A0A4C1VRL4</accession>
<evidence type="ECO:0000256" key="1">
    <source>
        <dbReference type="SAM" id="MobiDB-lite"/>
    </source>
</evidence>
<organism evidence="2 3">
    <name type="scientific">Eumeta variegata</name>
    <name type="common">Bagworm moth</name>
    <name type="synonym">Eumeta japonica</name>
    <dbReference type="NCBI Taxonomy" id="151549"/>
    <lineage>
        <taxon>Eukaryota</taxon>
        <taxon>Metazoa</taxon>
        <taxon>Ecdysozoa</taxon>
        <taxon>Arthropoda</taxon>
        <taxon>Hexapoda</taxon>
        <taxon>Insecta</taxon>
        <taxon>Pterygota</taxon>
        <taxon>Neoptera</taxon>
        <taxon>Endopterygota</taxon>
        <taxon>Lepidoptera</taxon>
        <taxon>Glossata</taxon>
        <taxon>Ditrysia</taxon>
        <taxon>Tineoidea</taxon>
        <taxon>Psychidae</taxon>
        <taxon>Oiketicinae</taxon>
        <taxon>Eumeta</taxon>
    </lineage>
</organism>
<protein>
    <submittedName>
        <fullName evidence="2">Uncharacterized protein</fullName>
    </submittedName>
</protein>
<proteinExistence type="predicted"/>
<evidence type="ECO:0000313" key="2">
    <source>
        <dbReference type="EMBL" id="GBP40819.1"/>
    </source>
</evidence>